<feature type="compositionally biased region" description="Low complexity" evidence="1">
    <location>
        <begin position="376"/>
        <end position="385"/>
    </location>
</feature>
<dbReference type="SUPFAM" id="SSF52540">
    <property type="entry name" value="P-loop containing nucleoside triphosphate hydrolases"/>
    <property type="match status" value="1"/>
</dbReference>
<evidence type="ECO:0000256" key="1">
    <source>
        <dbReference type="SAM" id="MobiDB-lite"/>
    </source>
</evidence>
<feature type="compositionally biased region" description="Basic and acidic residues" evidence="1">
    <location>
        <begin position="406"/>
        <end position="424"/>
    </location>
</feature>
<dbReference type="RefSeq" id="WP_396685462.1">
    <property type="nucleotide sequence ID" value="NZ_JBIRPU010000037.1"/>
</dbReference>
<evidence type="ECO:0008006" key="4">
    <source>
        <dbReference type="Google" id="ProtNLM"/>
    </source>
</evidence>
<reference evidence="2 3" key="1">
    <citation type="submission" date="2024-10" db="EMBL/GenBank/DDBJ databases">
        <title>The Natural Products Discovery Center: Release of the First 8490 Sequenced Strains for Exploring Actinobacteria Biosynthetic Diversity.</title>
        <authorList>
            <person name="Kalkreuter E."/>
            <person name="Kautsar S.A."/>
            <person name="Yang D."/>
            <person name="Bader C.D."/>
            <person name="Teijaro C.N."/>
            <person name="Fluegel L."/>
            <person name="Davis C.M."/>
            <person name="Simpson J.R."/>
            <person name="Lauterbach L."/>
            <person name="Steele A.D."/>
            <person name="Gui C."/>
            <person name="Meng S."/>
            <person name="Li G."/>
            <person name="Viehrig K."/>
            <person name="Ye F."/>
            <person name="Su P."/>
            <person name="Kiefer A.F."/>
            <person name="Nichols A."/>
            <person name="Cepeda A.J."/>
            <person name="Yan W."/>
            <person name="Fan B."/>
            <person name="Jiang Y."/>
            <person name="Adhikari A."/>
            <person name="Zheng C.-J."/>
            <person name="Schuster L."/>
            <person name="Cowan T.M."/>
            <person name="Smanski M.J."/>
            <person name="Chevrette M.G."/>
            <person name="De Carvalho L.P.S."/>
            <person name="Shen B."/>
        </authorList>
    </citation>
    <scope>NUCLEOTIDE SEQUENCE [LARGE SCALE GENOMIC DNA]</scope>
    <source>
        <strain evidence="2 3">NPDC021253</strain>
    </source>
</reference>
<dbReference type="EMBL" id="JBIRPU010000037">
    <property type="protein sequence ID" value="MFI0796912.1"/>
    <property type="molecule type" value="Genomic_DNA"/>
</dbReference>
<evidence type="ECO:0000313" key="3">
    <source>
        <dbReference type="Proteomes" id="UP001611075"/>
    </source>
</evidence>
<dbReference type="Proteomes" id="UP001611075">
    <property type="component" value="Unassembled WGS sequence"/>
</dbReference>
<keyword evidence="3" id="KW-1185">Reference proteome</keyword>
<sequence>MDADFVQSVARVGDHVEVRLITGDPFVGQLVELTLNRLVLQQPDGGRSVLALAGILGLRTLVDTPPAEPTPAARPAGPVPPAQSVESIPAAVPTAEPTPAVAPVALPAPAPRPAPAAGDPVPQAAVEPPPMRAMPAAGDGRAAAPVGAAAASTAVTSDLALRAVASMPVDVSFDIDVPRDQYSGLHAEYQRYRNAANINELAPKFGRLGQIATGLRRILTADPVNGDLYHLIGVIELLNAAPATAQQYFATAADLTADPDSWRLLAVAAAKNADSDAVVYALLRYFRNITPMIDSAAWHALLGVLDAAGSRAPLGDLLLAPNLPPITRRAVEEACPGDVTPEPCARPEGAQPRPIRFRAAGFPPAARPGVPGRPGTPGRLLPTPRRTVEKPPDPAPRAPAAPARAASDHFARADHLNKKKRDFDGAKAAYRDEIRSGGPKRESAVKDLAWLIKRLDGAEAALRILEVEFPGVVPPGDSLDNILIDFYIAAGRYRDALEALHRQLASRDPSSSKGRHLLHQIAFVKFSAGQDSIPEWKTLLDATPANPAVRRGLAMAYVQQQTSASLDEAENLIRDDSTDRADDIRRQVAAIRQGNELSLSTPKFIDRLFTSALVAYVMDRYSEQAAGIKDQRKREKKQPIFRDATRLADNAGHSRGYQRENSADGYISAAAILREYGANGRDDDEDKLHGWLCSGLTALADLVLDRQASEAARDLYCEALAASERLRNPARGGDARLAIVRFFLSLDGRPALSWRDSTPDGAPVDEVVAPILREKLDQYGNAIFPLVAQLVAQTDVAAERVTAVIHDDPELRAAAARYLADRGYLDGDLLDDWPDEHPSGRPTFEVMREAWQRYGAAWGREQRRKVAALAPLHELTIAEDVIKTALVRLSEVRPEVDSDSESLSRIEDALRELLQFIYAESFEERDASLRRVTDTMKGVRSEVAKAPTSFAVEGVDPVAVRIASLVEQAQEHLLAERRPKPDLALALAESNRDQHGLVTVQIEIRNKEGMAPLESGELRIRSEPDLFIPQDEVLRLTSAVSGGQHRVLVVKLRVSDSGVRAGAFSLPVTLLYRSRSDDEYDQVEASLAVQLADPSKFEEIHNPFFQGSTGAPVQDPEMFFGREELLDNIERRLRLAPVPGTGVAIFGQKRAGKSSIRFRLIDRLSERRASNNLIVVDLGNIGSFNPESGPAGQGPHALLGQLLWEILNRTGRKLLEDPAGAGRPRLAADVTREQFAASPQPVVDFISIIEDYFATLDRPPHVVVLIDEFQYFDEWIRNRLLPQSFMQALKAIIERRVFHLVVVGQDALERVIREHANVFVVFARERVTYLDDINARKLIELPILIGGRDGHSRYRQHAVDRIVELTGGSAFYIQKFCFSLVEQMNLNRAPLVTEADVELVREQLLDSLGEEDFDNLETAGYTEPDAPTAEHFRPVLLAVAVASRQGLATIERVQAVYRGTANLTELLNDLVIRDVVRKEGGAYRIVVRLYQDWLLMHHVGASIELGR</sequence>
<gene>
    <name evidence="2" type="ORF">ACH4OY_30135</name>
</gene>
<feature type="region of interest" description="Disordered" evidence="1">
    <location>
        <begin position="359"/>
        <end position="424"/>
    </location>
</feature>
<comment type="caution">
    <text evidence="2">The sequence shown here is derived from an EMBL/GenBank/DDBJ whole genome shotgun (WGS) entry which is preliminary data.</text>
</comment>
<accession>A0ABW7SX92</accession>
<name>A0ABW7SX92_9ACTN</name>
<protein>
    <recommendedName>
        <fullName evidence="4">Orc1-like AAA ATPase domain-containing protein</fullName>
    </recommendedName>
</protein>
<dbReference type="PANTHER" id="PTHR34301:SF8">
    <property type="entry name" value="ATPASE DOMAIN-CONTAINING PROTEIN"/>
    <property type="match status" value="1"/>
</dbReference>
<feature type="compositionally biased region" description="Low complexity" evidence="1">
    <location>
        <begin position="359"/>
        <end position="370"/>
    </location>
</feature>
<dbReference type="InterPro" id="IPR027417">
    <property type="entry name" value="P-loop_NTPase"/>
</dbReference>
<dbReference type="Gene3D" id="3.40.50.300">
    <property type="entry name" value="P-loop containing nucleotide triphosphate hydrolases"/>
    <property type="match status" value="1"/>
</dbReference>
<organism evidence="2 3">
    <name type="scientific">Micromonospora rubida</name>
    <dbReference type="NCBI Taxonomy" id="2697657"/>
    <lineage>
        <taxon>Bacteria</taxon>
        <taxon>Bacillati</taxon>
        <taxon>Actinomycetota</taxon>
        <taxon>Actinomycetes</taxon>
        <taxon>Micromonosporales</taxon>
        <taxon>Micromonosporaceae</taxon>
        <taxon>Micromonospora</taxon>
    </lineage>
</organism>
<dbReference type="PANTHER" id="PTHR34301">
    <property type="entry name" value="DNA-BINDING PROTEIN-RELATED"/>
    <property type="match status" value="1"/>
</dbReference>
<feature type="region of interest" description="Disordered" evidence="1">
    <location>
        <begin position="66"/>
        <end position="88"/>
    </location>
</feature>
<proteinExistence type="predicted"/>
<feature type="region of interest" description="Disordered" evidence="1">
    <location>
        <begin position="103"/>
        <end position="139"/>
    </location>
</feature>
<evidence type="ECO:0000313" key="2">
    <source>
        <dbReference type="EMBL" id="MFI0796912.1"/>
    </source>
</evidence>